<dbReference type="InterPro" id="IPR042380">
    <property type="entry name" value="TNFSF18"/>
</dbReference>
<dbReference type="InterPro" id="IPR006052">
    <property type="entry name" value="TNF_dom"/>
</dbReference>
<evidence type="ECO:0000313" key="5">
    <source>
        <dbReference type="RefSeq" id="XP_030743625.2"/>
    </source>
</evidence>
<comment type="similarity">
    <text evidence="1">Belongs to the tumor necrosis factor family.</text>
</comment>
<feature type="domain" description="THD" evidence="3">
    <location>
        <begin position="14"/>
        <end position="144"/>
    </location>
</feature>
<dbReference type="PANTHER" id="PTHR15267">
    <property type="entry name" value="TUMOR NECROSIS FACTOR LIGAND SUPERFAMILY MEMBER 18"/>
    <property type="match status" value="1"/>
</dbReference>
<evidence type="ECO:0000259" key="3">
    <source>
        <dbReference type="PROSITE" id="PS50049"/>
    </source>
</evidence>
<evidence type="ECO:0000313" key="4">
    <source>
        <dbReference type="Proteomes" id="UP000694863"/>
    </source>
</evidence>
<protein>
    <submittedName>
        <fullName evidence="5">Tumor necrosis factor ligand superfamily member 18 isoform X1</fullName>
    </submittedName>
</protein>
<sequence>MFLVLCLCISITLIFIFFTLKQTANKPCIAKFGPLRSEWKITPSVPLCVELEMNGSDDWKVKIHQSGFYIIYSLVVPNTTYKGTAPFEVQLLKNNFIIQTLNDNSTAQNVGGTYELRAGDTIALRFNHKYQVIESDTHWGIIWLANPHFISQ</sequence>
<dbReference type="InterPro" id="IPR008983">
    <property type="entry name" value="Tumour_necrosis_fac-like_dom"/>
</dbReference>
<name>A0ABM1VMA2_ECHTE</name>
<accession>A0ABM1VMA2</accession>
<dbReference type="RefSeq" id="XP_030743625.2">
    <property type="nucleotide sequence ID" value="XM_030887765.2"/>
</dbReference>
<feature type="signal peptide" evidence="2">
    <location>
        <begin position="1"/>
        <end position="21"/>
    </location>
</feature>
<dbReference type="PANTHER" id="PTHR15267:SF1">
    <property type="entry name" value="TUMOR NECROSIS FACTOR LIGAND SUPERFAMILY MEMBER 18"/>
    <property type="match status" value="1"/>
</dbReference>
<keyword evidence="4" id="KW-1185">Reference proteome</keyword>
<reference evidence="5" key="1">
    <citation type="submission" date="2025-08" db="UniProtKB">
        <authorList>
            <consortium name="RefSeq"/>
        </authorList>
    </citation>
    <scope>IDENTIFICATION</scope>
</reference>
<dbReference type="Proteomes" id="UP000694863">
    <property type="component" value="Unplaced"/>
</dbReference>
<gene>
    <name evidence="5" type="primary">TNFSF18</name>
</gene>
<proteinExistence type="inferred from homology"/>
<dbReference type="PROSITE" id="PS50049">
    <property type="entry name" value="THD_2"/>
    <property type="match status" value="1"/>
</dbReference>
<organism evidence="4 5">
    <name type="scientific">Echinops telfairi</name>
    <name type="common">Lesser hedgehog tenrec</name>
    <dbReference type="NCBI Taxonomy" id="9371"/>
    <lineage>
        <taxon>Eukaryota</taxon>
        <taxon>Metazoa</taxon>
        <taxon>Chordata</taxon>
        <taxon>Craniata</taxon>
        <taxon>Vertebrata</taxon>
        <taxon>Euteleostomi</taxon>
        <taxon>Mammalia</taxon>
        <taxon>Eutheria</taxon>
        <taxon>Afrotheria</taxon>
        <taxon>Tenrecidae</taxon>
        <taxon>Tenrecinae</taxon>
        <taxon>Echinops</taxon>
    </lineage>
</organism>
<dbReference type="GeneID" id="101642366"/>
<evidence type="ECO:0000256" key="2">
    <source>
        <dbReference type="SAM" id="SignalP"/>
    </source>
</evidence>
<dbReference type="SUPFAM" id="SSF49842">
    <property type="entry name" value="TNF-like"/>
    <property type="match status" value="1"/>
</dbReference>
<keyword evidence="2" id="KW-0732">Signal</keyword>
<evidence type="ECO:0000256" key="1">
    <source>
        <dbReference type="ARBA" id="ARBA00008670"/>
    </source>
</evidence>
<feature type="chain" id="PRO_5045550419" evidence="2">
    <location>
        <begin position="22"/>
        <end position="152"/>
    </location>
</feature>
<dbReference type="Gene3D" id="2.60.120.40">
    <property type="match status" value="1"/>
</dbReference>